<dbReference type="GO" id="GO:0046168">
    <property type="term" value="P:glycerol-3-phosphate catabolic process"/>
    <property type="evidence" value="ECO:0007669"/>
    <property type="project" value="TreeGrafter"/>
</dbReference>
<dbReference type="GO" id="GO:0009331">
    <property type="term" value="C:glycerol-3-phosphate dehydrogenase (FAD) complex"/>
    <property type="evidence" value="ECO:0007669"/>
    <property type="project" value="UniProtKB-UniRule"/>
</dbReference>
<reference evidence="10 11" key="1">
    <citation type="submission" date="2016-10" db="EMBL/GenBank/DDBJ databases">
        <authorList>
            <person name="de Groot N.N."/>
        </authorList>
    </citation>
    <scope>NUCLEOTIDE SEQUENCE [LARGE SCALE GENOMIC DNA]</scope>
    <source>
        <strain>GEY</strain>
        <strain evidence="11">DSM 9560</strain>
    </source>
</reference>
<accession>A0A1I2JGD6</accession>
<protein>
    <recommendedName>
        <fullName evidence="7">Glycerol-3-phosphate dehydrogenase</fullName>
        <ecNumber evidence="7">1.1.5.3</ecNumber>
    </recommendedName>
</protein>
<dbReference type="InterPro" id="IPR000447">
    <property type="entry name" value="G3P_DH_FAD-dep"/>
</dbReference>
<dbReference type="EC" id="1.1.5.3" evidence="7"/>
<evidence type="ECO:0000256" key="1">
    <source>
        <dbReference type="ARBA" id="ARBA00001974"/>
    </source>
</evidence>
<evidence type="ECO:0000256" key="4">
    <source>
        <dbReference type="ARBA" id="ARBA00022798"/>
    </source>
</evidence>
<dbReference type="Proteomes" id="UP000199513">
    <property type="component" value="Unassembled WGS sequence"/>
</dbReference>
<evidence type="ECO:0000256" key="7">
    <source>
        <dbReference type="RuleBase" id="RU361217"/>
    </source>
</evidence>
<sequence>MARLKSVEYDVLIIGGGITGAGIALDAASRGLKVALIDKQDFGAGTSSRSTKLIHGGLRYLKQLEVGLVMEVGREREILHRNCPHLVVPEKMLLPLIKKGTYGPLATSFGLWVYDKLAGVKEEEQRIMLSKEETAAQEPLLRKDILEGGGLYTEYRTDDARLTIEVIKTATMRYKADCLNYIAATGFIYSEKGRITATKVKDEITGEDFVIRSKTTVNATGPWVDEVRSLDTSNPNTSKYLQLTKGVHLVVPYHRLPLRQSIYFDVPNGRMMFAIPREEVTYIGTTDTTYKAEIDEPKASAEDVSYILDSANWMFPSANLTTNDIISSWAGLRPLIHEEGKSPSEISRKDEIFVSEAWLISIAGGKLTGFRKMAERVTDKVFKRLKKKYQYQEKECFTDKIVLSGGDFPSYEAVEEYVEALSKELVVFGLGNKEANYLVFNYGKNAKIVVDKIIEFRSKDYHSQVDMHLVMARAELWYCFHFENINNLNDFFIRRTGRLYFKRTSIEPILETIAEELSHYLSLQLSKDQLIKEFEEYYNLVVTFEPEEV</sequence>
<dbReference type="PANTHER" id="PTHR11985:SF35">
    <property type="entry name" value="ANAEROBIC GLYCEROL-3-PHOSPHATE DEHYDROGENASE SUBUNIT A"/>
    <property type="match status" value="1"/>
</dbReference>
<evidence type="ECO:0000256" key="2">
    <source>
        <dbReference type="ARBA" id="ARBA00007330"/>
    </source>
</evidence>
<feature type="domain" description="Alpha-glycerophosphate oxidase C-terminal" evidence="9">
    <location>
        <begin position="396"/>
        <end position="522"/>
    </location>
</feature>
<evidence type="ECO:0000259" key="9">
    <source>
        <dbReference type="Pfam" id="PF16901"/>
    </source>
</evidence>
<comment type="catalytic activity">
    <reaction evidence="7">
        <text>a quinone + sn-glycerol 3-phosphate = dihydroxyacetone phosphate + a quinol</text>
        <dbReference type="Rhea" id="RHEA:18977"/>
        <dbReference type="ChEBI" id="CHEBI:24646"/>
        <dbReference type="ChEBI" id="CHEBI:57597"/>
        <dbReference type="ChEBI" id="CHEBI:57642"/>
        <dbReference type="ChEBI" id="CHEBI:132124"/>
        <dbReference type="EC" id="1.1.5.3"/>
    </reaction>
</comment>
<keyword evidence="5" id="KW-0274">FAD</keyword>
<dbReference type="AlphaFoldDB" id="A0A1I2JGD6"/>
<dbReference type="SUPFAM" id="SSF54373">
    <property type="entry name" value="FAD-linked reductases, C-terminal domain"/>
    <property type="match status" value="1"/>
</dbReference>
<keyword evidence="3 7" id="KW-0285">Flavoprotein</keyword>
<dbReference type="GO" id="GO:0006071">
    <property type="term" value="P:glycerol metabolic process"/>
    <property type="evidence" value="ECO:0007669"/>
    <property type="project" value="UniProtKB-KW"/>
</dbReference>
<comment type="cofactor">
    <cofactor evidence="1 7">
        <name>FAD</name>
        <dbReference type="ChEBI" id="CHEBI:57692"/>
    </cofactor>
</comment>
<keyword evidence="4" id="KW-0319">Glycerol metabolism</keyword>
<dbReference type="PROSITE" id="PS00977">
    <property type="entry name" value="FAD_G3PDH_1"/>
    <property type="match status" value="1"/>
</dbReference>
<name>A0A1I2JGD6_9BACT</name>
<dbReference type="Gene3D" id="3.30.9.10">
    <property type="entry name" value="D-Amino Acid Oxidase, subunit A, domain 2"/>
    <property type="match status" value="1"/>
</dbReference>
<dbReference type="SUPFAM" id="SSF51905">
    <property type="entry name" value="FAD/NAD(P)-binding domain"/>
    <property type="match status" value="1"/>
</dbReference>
<evidence type="ECO:0000256" key="5">
    <source>
        <dbReference type="ARBA" id="ARBA00022827"/>
    </source>
</evidence>
<dbReference type="Gene3D" id="1.10.8.870">
    <property type="entry name" value="Alpha-glycerophosphate oxidase, cap domain"/>
    <property type="match status" value="1"/>
</dbReference>
<dbReference type="InterPro" id="IPR006076">
    <property type="entry name" value="FAD-dep_OxRdtase"/>
</dbReference>
<dbReference type="STRING" id="1003.SAMN04488541_104911"/>
<keyword evidence="11" id="KW-1185">Reference proteome</keyword>
<gene>
    <name evidence="10" type="ORF">SAMN04488541_104911</name>
</gene>
<evidence type="ECO:0000313" key="10">
    <source>
        <dbReference type="EMBL" id="SFF52923.1"/>
    </source>
</evidence>
<dbReference type="Gene3D" id="3.50.50.60">
    <property type="entry name" value="FAD/NAD(P)-binding domain"/>
    <property type="match status" value="1"/>
</dbReference>
<feature type="domain" description="FAD dependent oxidoreductase" evidence="8">
    <location>
        <begin position="10"/>
        <end position="337"/>
    </location>
</feature>
<evidence type="ECO:0000313" key="11">
    <source>
        <dbReference type="Proteomes" id="UP000199513"/>
    </source>
</evidence>
<evidence type="ECO:0000259" key="8">
    <source>
        <dbReference type="Pfam" id="PF01266"/>
    </source>
</evidence>
<dbReference type="PANTHER" id="PTHR11985">
    <property type="entry name" value="GLYCEROL-3-PHOSPHATE DEHYDROGENASE"/>
    <property type="match status" value="1"/>
</dbReference>
<evidence type="ECO:0000256" key="6">
    <source>
        <dbReference type="ARBA" id="ARBA00023002"/>
    </source>
</evidence>
<dbReference type="Pfam" id="PF16901">
    <property type="entry name" value="DAO_C"/>
    <property type="match status" value="1"/>
</dbReference>
<dbReference type="Pfam" id="PF01266">
    <property type="entry name" value="DAO"/>
    <property type="match status" value="1"/>
</dbReference>
<comment type="similarity">
    <text evidence="2 7">Belongs to the FAD-dependent glycerol-3-phosphate dehydrogenase family.</text>
</comment>
<dbReference type="InterPro" id="IPR038299">
    <property type="entry name" value="DAO_C_sf"/>
</dbReference>
<evidence type="ECO:0000256" key="3">
    <source>
        <dbReference type="ARBA" id="ARBA00022630"/>
    </source>
</evidence>
<keyword evidence="6 7" id="KW-0560">Oxidoreductase</keyword>
<dbReference type="PRINTS" id="PR01001">
    <property type="entry name" value="FADG3PDH"/>
</dbReference>
<organism evidence="10 11">
    <name type="scientific">Thermoflexibacter ruber</name>
    <dbReference type="NCBI Taxonomy" id="1003"/>
    <lineage>
        <taxon>Bacteria</taxon>
        <taxon>Pseudomonadati</taxon>
        <taxon>Bacteroidota</taxon>
        <taxon>Cytophagia</taxon>
        <taxon>Cytophagales</taxon>
        <taxon>Thermoflexibacteraceae</taxon>
        <taxon>Thermoflexibacter</taxon>
    </lineage>
</organism>
<dbReference type="GO" id="GO:0004368">
    <property type="term" value="F:glycerol-3-phosphate dehydrogenase (quinone) activity"/>
    <property type="evidence" value="ECO:0007669"/>
    <property type="project" value="UniProtKB-EC"/>
</dbReference>
<dbReference type="InterPro" id="IPR036188">
    <property type="entry name" value="FAD/NAD-bd_sf"/>
</dbReference>
<dbReference type="EMBL" id="FONY01000049">
    <property type="protein sequence ID" value="SFF52923.1"/>
    <property type="molecule type" value="Genomic_DNA"/>
</dbReference>
<proteinExistence type="inferred from homology"/>
<dbReference type="InterPro" id="IPR031656">
    <property type="entry name" value="DAO_C"/>
</dbReference>